<evidence type="ECO:0000313" key="2">
    <source>
        <dbReference type="Proteomes" id="UP000709959"/>
    </source>
</evidence>
<sequence length="318" mass="34937">MKRSPALVAAGCGLLLAGLGLVPVRHRVTVEAHPGNPVTRVRVESRSLLAIQRPGWGLAVVGVPTWSDGASGFYLWKADHPLMLQVSAWPGFRQSLTLARTTGMTPAELREEGDREAFRTWFVAILEQQLEGPSPAWEPAQRDCAGLLRFAFREALAPHTQAWRERVAFTTGAPGQDPSPTFARGWRAGFPTPEGPQPFARGLYLRRLACVPAGRDLQLARPGDLIFFARGGAHAQPDHAMAFVRPDVDGAPMLLYHTGPEGSGTTQKPGEVRRVRLDDLLHHPDPDFRPLPENPAFLGLYSWQLLADDSPDAFKLRF</sequence>
<dbReference type="Proteomes" id="UP000709959">
    <property type="component" value="Unassembled WGS sequence"/>
</dbReference>
<organism evidence="1 2">
    <name type="scientific">Candidatus Geothrix odensensis</name>
    <dbReference type="NCBI Taxonomy" id="2954440"/>
    <lineage>
        <taxon>Bacteria</taxon>
        <taxon>Pseudomonadati</taxon>
        <taxon>Acidobacteriota</taxon>
        <taxon>Holophagae</taxon>
        <taxon>Holophagales</taxon>
        <taxon>Holophagaceae</taxon>
        <taxon>Geothrix</taxon>
    </lineage>
</organism>
<dbReference type="EMBL" id="JADKCH010000001">
    <property type="protein sequence ID" value="MBK8571151.1"/>
    <property type="molecule type" value="Genomic_DNA"/>
</dbReference>
<dbReference type="Pfam" id="PF06672">
    <property type="entry name" value="DUF1175"/>
    <property type="match status" value="1"/>
</dbReference>
<dbReference type="InterPro" id="IPR009558">
    <property type="entry name" value="DUF1175"/>
</dbReference>
<reference evidence="1 2" key="1">
    <citation type="submission" date="2020-10" db="EMBL/GenBank/DDBJ databases">
        <title>Connecting structure to function with the recovery of over 1000 high-quality activated sludge metagenome-assembled genomes encoding full-length rRNA genes using long-read sequencing.</title>
        <authorList>
            <person name="Singleton C.M."/>
            <person name="Petriglieri F."/>
            <person name="Kristensen J.M."/>
            <person name="Kirkegaard R.H."/>
            <person name="Michaelsen T.Y."/>
            <person name="Andersen M.H."/>
            <person name="Karst S.M."/>
            <person name="Dueholm M.S."/>
            <person name="Nielsen P.H."/>
            <person name="Albertsen M."/>
        </authorList>
    </citation>
    <scope>NUCLEOTIDE SEQUENCE [LARGE SCALE GENOMIC DNA]</scope>
    <source>
        <strain evidence="1">OdNE_18-Q3-R46-58_MAXAC.008</strain>
    </source>
</reference>
<dbReference type="AlphaFoldDB" id="A0A936EZK2"/>
<name>A0A936EZK2_9BACT</name>
<protein>
    <submittedName>
        <fullName evidence="1">DUF1175 family protein</fullName>
    </submittedName>
</protein>
<proteinExistence type="predicted"/>
<comment type="caution">
    <text evidence="1">The sequence shown here is derived from an EMBL/GenBank/DDBJ whole genome shotgun (WGS) entry which is preliminary data.</text>
</comment>
<evidence type="ECO:0000313" key="1">
    <source>
        <dbReference type="EMBL" id="MBK8571151.1"/>
    </source>
</evidence>
<accession>A0A936EZK2</accession>
<gene>
    <name evidence="1" type="ORF">IPN91_00630</name>
</gene>